<dbReference type="EMBL" id="RBIN01000001">
    <property type="protein sequence ID" value="RKR07295.1"/>
    <property type="molecule type" value="Genomic_DNA"/>
</dbReference>
<feature type="transmembrane region" description="Helical" evidence="1">
    <location>
        <begin position="191"/>
        <end position="208"/>
    </location>
</feature>
<accession>A0A420X0U0</accession>
<feature type="transmembrane region" description="Helical" evidence="1">
    <location>
        <begin position="27"/>
        <end position="46"/>
    </location>
</feature>
<feature type="transmembrane region" description="Helical" evidence="1">
    <location>
        <begin position="165"/>
        <end position="185"/>
    </location>
</feature>
<keyword evidence="1" id="KW-1133">Transmembrane helix</keyword>
<dbReference type="AlphaFoldDB" id="A0A420X0U0"/>
<proteinExistence type="predicted"/>
<gene>
    <name evidence="2" type="ORF">C7446_0106</name>
</gene>
<dbReference type="Proteomes" id="UP000281975">
    <property type="component" value="Unassembled WGS sequence"/>
</dbReference>
<sequence>MDYALRDLLMFTPEVYLRLFIRVNETLGPWLAVVIAGLAVMGGLLVHPATAARRLAFMVMAAGWGLSAALFMARFYAPINWPVGWLAWAFAGQALLLVMTVLRTPPARAGGLPLTVALAVLSVMSLTTALAAGEWAALALPGATPDMTVLTTILMLALLPRGWRWGLLIVPLLWCLFSLLTHWALGLWRPLGVPAAGLVLGLAIGCWPRRRE</sequence>
<feature type="transmembrane region" description="Helical" evidence="1">
    <location>
        <begin position="83"/>
        <end position="102"/>
    </location>
</feature>
<protein>
    <recommendedName>
        <fullName evidence="4">MFS transporter permease</fullName>
    </recommendedName>
</protein>
<dbReference type="RefSeq" id="WP_121170251.1">
    <property type="nucleotide sequence ID" value="NZ_RBIN01000001.1"/>
</dbReference>
<keyword evidence="1" id="KW-0812">Transmembrane</keyword>
<feature type="transmembrane region" description="Helical" evidence="1">
    <location>
        <begin position="55"/>
        <end position="77"/>
    </location>
</feature>
<dbReference type="OrthoDB" id="581693at2"/>
<reference evidence="2 3" key="1">
    <citation type="submission" date="2018-10" db="EMBL/GenBank/DDBJ databases">
        <title>Genomic Encyclopedia of Type Strains, Phase IV (KMG-IV): sequencing the most valuable type-strain genomes for metagenomic binning, comparative biology and taxonomic classification.</title>
        <authorList>
            <person name="Goeker M."/>
        </authorList>
    </citation>
    <scope>NUCLEOTIDE SEQUENCE [LARGE SCALE GENOMIC DNA]</scope>
    <source>
        <strain evidence="2 3">DSM 23229</strain>
    </source>
</reference>
<keyword evidence="3" id="KW-1185">Reference proteome</keyword>
<organism evidence="2 3">
    <name type="scientific">Kushneria sinocarnis</name>
    <dbReference type="NCBI Taxonomy" id="595502"/>
    <lineage>
        <taxon>Bacteria</taxon>
        <taxon>Pseudomonadati</taxon>
        <taxon>Pseudomonadota</taxon>
        <taxon>Gammaproteobacteria</taxon>
        <taxon>Oceanospirillales</taxon>
        <taxon>Halomonadaceae</taxon>
        <taxon>Kushneria</taxon>
    </lineage>
</organism>
<keyword evidence="1" id="KW-0472">Membrane</keyword>
<evidence type="ECO:0000256" key="1">
    <source>
        <dbReference type="SAM" id="Phobius"/>
    </source>
</evidence>
<name>A0A420X0U0_9GAMM</name>
<evidence type="ECO:0000313" key="3">
    <source>
        <dbReference type="Proteomes" id="UP000281975"/>
    </source>
</evidence>
<evidence type="ECO:0000313" key="2">
    <source>
        <dbReference type="EMBL" id="RKR07295.1"/>
    </source>
</evidence>
<comment type="caution">
    <text evidence="2">The sequence shown here is derived from an EMBL/GenBank/DDBJ whole genome shotgun (WGS) entry which is preliminary data.</text>
</comment>
<feature type="transmembrane region" description="Helical" evidence="1">
    <location>
        <begin position="114"/>
        <end position="132"/>
    </location>
</feature>
<evidence type="ECO:0008006" key="4">
    <source>
        <dbReference type="Google" id="ProtNLM"/>
    </source>
</evidence>
<feature type="transmembrane region" description="Helical" evidence="1">
    <location>
        <begin position="138"/>
        <end position="158"/>
    </location>
</feature>